<gene>
    <name evidence="2" type="ORF">SAMN05660420_00262</name>
</gene>
<dbReference type="STRING" id="37625.SAMN05660420_00262"/>
<protein>
    <recommendedName>
        <fullName evidence="4">DUF3450 domain-containing protein</fullName>
    </recommendedName>
</protein>
<dbReference type="InterPro" id="IPR016866">
    <property type="entry name" value="UCP028069"/>
</dbReference>
<evidence type="ECO:0000313" key="3">
    <source>
        <dbReference type="Proteomes" id="UP000199409"/>
    </source>
</evidence>
<dbReference type="Pfam" id="PF11932">
    <property type="entry name" value="DUF3450"/>
    <property type="match status" value="1"/>
</dbReference>
<keyword evidence="3" id="KW-1185">Reference proteome</keyword>
<dbReference type="AlphaFoldDB" id="A0A1H3VSR7"/>
<keyword evidence="1" id="KW-0175">Coiled coil</keyword>
<evidence type="ECO:0008006" key="4">
    <source>
        <dbReference type="Google" id="ProtNLM"/>
    </source>
</evidence>
<name>A0A1H3VSR7_9BACT</name>
<feature type="coiled-coil region" evidence="1">
    <location>
        <begin position="56"/>
        <end position="83"/>
    </location>
</feature>
<organism evidence="2 3">
    <name type="scientific">Desulfuromusa kysingii</name>
    <dbReference type="NCBI Taxonomy" id="37625"/>
    <lineage>
        <taxon>Bacteria</taxon>
        <taxon>Pseudomonadati</taxon>
        <taxon>Thermodesulfobacteriota</taxon>
        <taxon>Desulfuromonadia</taxon>
        <taxon>Desulfuromonadales</taxon>
        <taxon>Geopsychrobacteraceae</taxon>
        <taxon>Desulfuromusa</taxon>
    </lineage>
</organism>
<reference evidence="2 3" key="1">
    <citation type="submission" date="2016-10" db="EMBL/GenBank/DDBJ databases">
        <authorList>
            <person name="de Groot N.N."/>
        </authorList>
    </citation>
    <scope>NUCLEOTIDE SEQUENCE [LARGE SCALE GENOMIC DNA]</scope>
    <source>
        <strain evidence="2 3">DSM 7343</strain>
    </source>
</reference>
<proteinExistence type="predicted"/>
<sequence>MGKLRLLQRGVLFPLLCLLLMVSTVRAEKGVEELAFDVLRNQQAIQELTEEWSRDEKKMVAEIEQLRAQLNRLQVQSGQVEQALLVEEERIAQQRHRLVEAQKLRDGLHGWLLDVAQRCATGGEQSLPFLAGEREQRQADLEAVLQDPYTPLYEKFRRVFEVLLVETEYGYSNEVYRDNIVLEGRDVQVDLLRIGRTALFFRTPDGTESGYYDPSTQSYELFPDASVDLSAAFALVRRETAAKMVFLPVGRILVP</sequence>
<accession>A0A1H3VSR7</accession>
<evidence type="ECO:0000256" key="1">
    <source>
        <dbReference type="SAM" id="Coils"/>
    </source>
</evidence>
<evidence type="ECO:0000313" key="2">
    <source>
        <dbReference type="EMBL" id="SDZ77827.1"/>
    </source>
</evidence>
<dbReference type="Proteomes" id="UP000199409">
    <property type="component" value="Unassembled WGS sequence"/>
</dbReference>
<dbReference type="EMBL" id="FNQN01000001">
    <property type="protein sequence ID" value="SDZ77827.1"/>
    <property type="molecule type" value="Genomic_DNA"/>
</dbReference>